<dbReference type="Gene3D" id="3.90.180.10">
    <property type="entry name" value="Medium-chain alcohol dehydrogenases, catalytic domain"/>
    <property type="match status" value="1"/>
</dbReference>
<dbReference type="CDD" id="cd08241">
    <property type="entry name" value="QOR1"/>
    <property type="match status" value="1"/>
</dbReference>
<dbReference type="SUPFAM" id="SSF51735">
    <property type="entry name" value="NAD(P)-binding Rossmann-fold domains"/>
    <property type="match status" value="1"/>
</dbReference>
<keyword evidence="3" id="KW-1185">Reference proteome</keyword>
<gene>
    <name evidence="2" type="ORF">B7G68_00470</name>
</gene>
<dbReference type="InterPro" id="IPR013154">
    <property type="entry name" value="ADH-like_N"/>
</dbReference>
<dbReference type="EMBL" id="CP027850">
    <property type="protein sequence ID" value="AVQ00472.1"/>
    <property type="molecule type" value="Genomic_DNA"/>
</dbReference>
<evidence type="ECO:0000259" key="1">
    <source>
        <dbReference type="SMART" id="SM00829"/>
    </source>
</evidence>
<dbReference type="SMART" id="SM00829">
    <property type="entry name" value="PKS_ER"/>
    <property type="match status" value="1"/>
</dbReference>
<dbReference type="SUPFAM" id="SSF50129">
    <property type="entry name" value="GroES-like"/>
    <property type="match status" value="1"/>
</dbReference>
<feature type="domain" description="Enoyl reductase (ER)" evidence="1">
    <location>
        <begin position="10"/>
        <end position="329"/>
    </location>
</feature>
<name>A0ABM6TBR1_9CAUL</name>
<organism evidence="2 3">
    <name type="scientific">Caulobacter segnis</name>
    <dbReference type="NCBI Taxonomy" id="88688"/>
    <lineage>
        <taxon>Bacteria</taxon>
        <taxon>Pseudomonadati</taxon>
        <taxon>Pseudomonadota</taxon>
        <taxon>Alphaproteobacteria</taxon>
        <taxon>Caulobacterales</taxon>
        <taxon>Caulobacteraceae</taxon>
        <taxon>Caulobacter</taxon>
    </lineage>
</organism>
<protein>
    <submittedName>
        <fullName evidence="2">NADPH:quinone oxidoreductase family protein</fullName>
    </submittedName>
</protein>
<dbReference type="PANTHER" id="PTHR43677:SF4">
    <property type="entry name" value="QUINONE OXIDOREDUCTASE-LIKE PROTEIN 2"/>
    <property type="match status" value="1"/>
</dbReference>
<dbReference type="InterPro" id="IPR051397">
    <property type="entry name" value="Zn-ADH-like_protein"/>
</dbReference>
<evidence type="ECO:0000313" key="2">
    <source>
        <dbReference type="EMBL" id="AVQ00472.1"/>
    </source>
</evidence>
<proteinExistence type="predicted"/>
<sequence>MKAVLSKVVGGPETLVLEELPDPVAGPGQVLIDVKACGVNYPDVLIIEDKYQFKPPRPFAPGGEVSGVIAAVGEGVSRFKVGDRVLASTGWGGYAEKLALEEARCTPIPDNMPFDEAAAFVLTYGTSYYALKDRGHLKPGETLLVLGAAGGVGLAAVELAKAMGAKVVAAASSQEKIDLAIKHGADSGVVYPKGPFDKDGQKALAELFKGACGSNGWDVAYDAVGGDYSEAAIRAAGWEGRFLVIGFPSGIPKVPLNLTLLKSCDIVGVFWGAAVARDPKGHAANLKALMDLYAAGKIRPYVSERFPLARAGEAIAHLSSRKAMGKVVITID</sequence>
<dbReference type="InterPro" id="IPR036291">
    <property type="entry name" value="NAD(P)-bd_dom_sf"/>
</dbReference>
<accession>A0ABM6TBR1</accession>
<dbReference type="InterPro" id="IPR011032">
    <property type="entry name" value="GroES-like_sf"/>
</dbReference>
<dbReference type="Gene3D" id="3.40.50.720">
    <property type="entry name" value="NAD(P)-binding Rossmann-like Domain"/>
    <property type="match status" value="1"/>
</dbReference>
<dbReference type="InterPro" id="IPR020843">
    <property type="entry name" value="ER"/>
</dbReference>
<dbReference type="Pfam" id="PF08240">
    <property type="entry name" value="ADH_N"/>
    <property type="match status" value="1"/>
</dbReference>
<dbReference type="Pfam" id="PF00107">
    <property type="entry name" value="ADH_zinc_N"/>
    <property type="match status" value="1"/>
</dbReference>
<dbReference type="RefSeq" id="WP_013077293.1">
    <property type="nucleotide sequence ID" value="NZ_CP027850.1"/>
</dbReference>
<dbReference type="InterPro" id="IPR013149">
    <property type="entry name" value="ADH-like_C"/>
</dbReference>
<reference evidence="2 3" key="1">
    <citation type="journal article" date="2015" name="Biotechnol. Bioeng.">
        <title>Genome sequence and phenotypic characterization of Caulobacter segnis.</title>
        <authorList>
            <person name="Patel S."/>
            <person name="Fletcher B."/>
            <person name="Scott D.C."/>
            <person name="Ely B."/>
        </authorList>
    </citation>
    <scope>NUCLEOTIDE SEQUENCE [LARGE SCALE GENOMIC DNA]</scope>
    <source>
        <strain evidence="2 3">TK0059</strain>
    </source>
</reference>
<dbReference type="Proteomes" id="UP000240527">
    <property type="component" value="Chromosome"/>
</dbReference>
<evidence type="ECO:0000313" key="3">
    <source>
        <dbReference type="Proteomes" id="UP000240527"/>
    </source>
</evidence>
<dbReference type="PANTHER" id="PTHR43677">
    <property type="entry name" value="SHORT-CHAIN DEHYDROGENASE/REDUCTASE"/>
    <property type="match status" value="1"/>
</dbReference>